<feature type="signal peptide" evidence="1">
    <location>
        <begin position="1"/>
        <end position="22"/>
    </location>
</feature>
<evidence type="ECO:0000313" key="3">
    <source>
        <dbReference type="Proteomes" id="UP001283341"/>
    </source>
</evidence>
<gene>
    <name evidence="2" type="ORF">B0H66DRAFT_599158</name>
</gene>
<proteinExistence type="predicted"/>
<comment type="caution">
    <text evidence="2">The sequence shown here is derived from an EMBL/GenBank/DDBJ whole genome shotgun (WGS) entry which is preliminary data.</text>
</comment>
<evidence type="ECO:0000256" key="1">
    <source>
        <dbReference type="SAM" id="SignalP"/>
    </source>
</evidence>
<keyword evidence="3" id="KW-1185">Reference proteome</keyword>
<dbReference type="AlphaFoldDB" id="A0AAE0IIJ0"/>
<reference evidence="2" key="2">
    <citation type="submission" date="2023-06" db="EMBL/GenBank/DDBJ databases">
        <authorList>
            <consortium name="Lawrence Berkeley National Laboratory"/>
            <person name="Haridas S."/>
            <person name="Hensen N."/>
            <person name="Bonometti L."/>
            <person name="Westerberg I."/>
            <person name="Brannstrom I.O."/>
            <person name="Guillou S."/>
            <person name="Cros-Aarteil S."/>
            <person name="Calhoun S."/>
            <person name="Kuo A."/>
            <person name="Mondo S."/>
            <person name="Pangilinan J."/>
            <person name="Riley R."/>
            <person name="Labutti K."/>
            <person name="Andreopoulos B."/>
            <person name="Lipzen A."/>
            <person name="Chen C."/>
            <person name="Yanf M."/>
            <person name="Daum C."/>
            <person name="Ng V."/>
            <person name="Clum A."/>
            <person name="Steindorff A."/>
            <person name="Ohm R."/>
            <person name="Martin F."/>
            <person name="Silar P."/>
            <person name="Natvig D."/>
            <person name="Lalanne C."/>
            <person name="Gautier V."/>
            <person name="Ament-Velasquez S.L."/>
            <person name="Kruys A."/>
            <person name="Hutchinson M.I."/>
            <person name="Powell A.J."/>
            <person name="Barry K."/>
            <person name="Miller A.N."/>
            <person name="Grigoriev I.V."/>
            <person name="Debuchy R."/>
            <person name="Gladieux P."/>
            <person name="Thoren M.H."/>
            <person name="Johannesson H."/>
        </authorList>
    </citation>
    <scope>NUCLEOTIDE SEQUENCE</scope>
    <source>
        <strain evidence="2">CBS 118394</strain>
    </source>
</reference>
<accession>A0AAE0IIJ0</accession>
<organism evidence="2 3">
    <name type="scientific">Apodospora peruviana</name>
    <dbReference type="NCBI Taxonomy" id="516989"/>
    <lineage>
        <taxon>Eukaryota</taxon>
        <taxon>Fungi</taxon>
        <taxon>Dikarya</taxon>
        <taxon>Ascomycota</taxon>
        <taxon>Pezizomycotina</taxon>
        <taxon>Sordariomycetes</taxon>
        <taxon>Sordariomycetidae</taxon>
        <taxon>Sordariales</taxon>
        <taxon>Lasiosphaeriaceae</taxon>
        <taxon>Apodospora</taxon>
    </lineage>
</organism>
<reference evidence="2" key="1">
    <citation type="journal article" date="2023" name="Mol. Phylogenet. Evol.">
        <title>Genome-scale phylogeny and comparative genomics of the fungal order Sordariales.</title>
        <authorList>
            <person name="Hensen N."/>
            <person name="Bonometti L."/>
            <person name="Westerberg I."/>
            <person name="Brannstrom I.O."/>
            <person name="Guillou S."/>
            <person name="Cros-Aarteil S."/>
            <person name="Calhoun S."/>
            <person name="Haridas S."/>
            <person name="Kuo A."/>
            <person name="Mondo S."/>
            <person name="Pangilinan J."/>
            <person name="Riley R."/>
            <person name="LaButti K."/>
            <person name="Andreopoulos B."/>
            <person name="Lipzen A."/>
            <person name="Chen C."/>
            <person name="Yan M."/>
            <person name="Daum C."/>
            <person name="Ng V."/>
            <person name="Clum A."/>
            <person name="Steindorff A."/>
            <person name="Ohm R.A."/>
            <person name="Martin F."/>
            <person name="Silar P."/>
            <person name="Natvig D.O."/>
            <person name="Lalanne C."/>
            <person name="Gautier V."/>
            <person name="Ament-Velasquez S.L."/>
            <person name="Kruys A."/>
            <person name="Hutchinson M.I."/>
            <person name="Powell A.J."/>
            <person name="Barry K."/>
            <person name="Miller A.N."/>
            <person name="Grigoriev I.V."/>
            <person name="Debuchy R."/>
            <person name="Gladieux P."/>
            <person name="Hiltunen Thoren M."/>
            <person name="Johannesson H."/>
        </authorList>
    </citation>
    <scope>NUCLEOTIDE SEQUENCE</scope>
    <source>
        <strain evidence="2">CBS 118394</strain>
    </source>
</reference>
<sequence length="137" mass="14260">MVYASFILLTALAAAAMTGVMARGDAAIMAIGNQNCSMVGIDMSPGGFVLTGNVGCDECVSFKSKAITFLSETGKSQHNIFTFFSDPGCVGKVTASYYAKPGTNHKCRTITNSHDNKGNGGARSLVVNCAKDVLHQG</sequence>
<feature type="chain" id="PRO_5042079794" evidence="1">
    <location>
        <begin position="23"/>
        <end position="137"/>
    </location>
</feature>
<protein>
    <submittedName>
        <fullName evidence="2">Uncharacterized protein</fullName>
    </submittedName>
</protein>
<name>A0AAE0IIJ0_9PEZI</name>
<evidence type="ECO:0000313" key="2">
    <source>
        <dbReference type="EMBL" id="KAK3324966.1"/>
    </source>
</evidence>
<dbReference type="Proteomes" id="UP001283341">
    <property type="component" value="Unassembled WGS sequence"/>
</dbReference>
<dbReference type="EMBL" id="JAUEDM010000002">
    <property type="protein sequence ID" value="KAK3324966.1"/>
    <property type="molecule type" value="Genomic_DNA"/>
</dbReference>
<keyword evidence="1" id="KW-0732">Signal</keyword>